<comment type="similarity">
    <text evidence="3 13">Belongs to the PIGM family.</text>
</comment>
<keyword evidence="5 13" id="KW-0337">GPI-anchor biosynthesis</keyword>
<keyword evidence="10 13" id="KW-1133">Transmembrane helix</keyword>
<keyword evidence="9 13" id="KW-0256">Endoplasmic reticulum</keyword>
<gene>
    <name evidence="14" type="ORF">D9756_001490</name>
</gene>
<comment type="pathway">
    <text evidence="2 13">Glycolipid biosynthesis; glycosylphosphatidylinositol-anchor biosynthesis.</text>
</comment>
<dbReference type="GO" id="GO:1990529">
    <property type="term" value="C:glycosylphosphatidylinositol-mannosyltransferase I complex"/>
    <property type="evidence" value="ECO:0007669"/>
    <property type="project" value="TreeGrafter"/>
</dbReference>
<feature type="transmembrane region" description="Helical" evidence="13">
    <location>
        <begin position="216"/>
        <end position="235"/>
    </location>
</feature>
<evidence type="ECO:0000256" key="7">
    <source>
        <dbReference type="ARBA" id="ARBA00022679"/>
    </source>
</evidence>
<organism evidence="14 15">
    <name type="scientific">Leucocoprinus leucothites</name>
    <dbReference type="NCBI Taxonomy" id="201217"/>
    <lineage>
        <taxon>Eukaryota</taxon>
        <taxon>Fungi</taxon>
        <taxon>Dikarya</taxon>
        <taxon>Basidiomycota</taxon>
        <taxon>Agaricomycotina</taxon>
        <taxon>Agaricomycetes</taxon>
        <taxon>Agaricomycetidae</taxon>
        <taxon>Agaricales</taxon>
        <taxon>Agaricineae</taxon>
        <taxon>Agaricaceae</taxon>
        <taxon>Leucocoprinus</taxon>
    </lineage>
</organism>
<keyword evidence="8 13" id="KW-0812">Transmembrane</keyword>
<comment type="function">
    <text evidence="12 13">Mannosyltransferase involved in glycosylphosphatidylinositol-anchor biosynthesis. Transfers the first alpha-1,4-mannose to GlcN-acyl-PI during GPI precursor assembly. Required for cell wall integrity.</text>
</comment>
<accession>A0A8H5LHW7</accession>
<dbReference type="GO" id="GO:0006506">
    <property type="term" value="P:GPI anchor biosynthetic process"/>
    <property type="evidence" value="ECO:0007669"/>
    <property type="project" value="UniProtKB-UniPathway"/>
</dbReference>
<keyword evidence="6 13" id="KW-0328">Glycosyltransferase</keyword>
<dbReference type="EMBL" id="JAACJO010000005">
    <property type="protein sequence ID" value="KAF5358026.1"/>
    <property type="molecule type" value="Genomic_DNA"/>
</dbReference>
<evidence type="ECO:0000256" key="2">
    <source>
        <dbReference type="ARBA" id="ARBA00004687"/>
    </source>
</evidence>
<evidence type="ECO:0000256" key="12">
    <source>
        <dbReference type="ARBA" id="ARBA00025399"/>
    </source>
</evidence>
<feature type="transmembrane region" description="Helical" evidence="13">
    <location>
        <begin position="416"/>
        <end position="434"/>
    </location>
</feature>
<comment type="caution">
    <text evidence="14">The sequence shown here is derived from an EMBL/GenBank/DDBJ whole genome shotgun (WGS) entry which is preliminary data.</text>
</comment>
<feature type="transmembrane region" description="Helical" evidence="13">
    <location>
        <begin position="376"/>
        <end position="404"/>
    </location>
</feature>
<dbReference type="EC" id="2.4.1.-" evidence="13"/>
<evidence type="ECO:0000256" key="3">
    <source>
        <dbReference type="ARBA" id="ARBA00011071"/>
    </source>
</evidence>
<dbReference type="AlphaFoldDB" id="A0A8H5LHW7"/>
<dbReference type="InterPro" id="IPR007704">
    <property type="entry name" value="PIG-M"/>
</dbReference>
<name>A0A8H5LHW7_9AGAR</name>
<dbReference type="Pfam" id="PF05007">
    <property type="entry name" value="Mannosyl_trans"/>
    <property type="match status" value="1"/>
</dbReference>
<dbReference type="UniPathway" id="UPA00196"/>
<evidence type="ECO:0000256" key="10">
    <source>
        <dbReference type="ARBA" id="ARBA00022989"/>
    </source>
</evidence>
<evidence type="ECO:0000313" key="15">
    <source>
        <dbReference type="Proteomes" id="UP000559027"/>
    </source>
</evidence>
<dbReference type="GO" id="GO:0004376">
    <property type="term" value="F:GPI mannosyltransferase activity"/>
    <property type="evidence" value="ECO:0007669"/>
    <property type="project" value="InterPro"/>
</dbReference>
<evidence type="ECO:0000256" key="5">
    <source>
        <dbReference type="ARBA" id="ARBA00022502"/>
    </source>
</evidence>
<keyword evidence="11 13" id="KW-0472">Membrane</keyword>
<comment type="caution">
    <text evidence="13">Lacks conserved residue(s) required for the propagation of feature annotation.</text>
</comment>
<dbReference type="PANTHER" id="PTHR12886">
    <property type="entry name" value="PIG-M MANNOSYLTRANSFERASE"/>
    <property type="match status" value="1"/>
</dbReference>
<dbReference type="GO" id="GO:0005789">
    <property type="term" value="C:endoplasmic reticulum membrane"/>
    <property type="evidence" value="ECO:0007669"/>
    <property type="project" value="UniProtKB-SubCell"/>
</dbReference>
<evidence type="ECO:0000256" key="11">
    <source>
        <dbReference type="ARBA" id="ARBA00023136"/>
    </source>
</evidence>
<proteinExistence type="inferred from homology"/>
<dbReference type="GO" id="GO:0051751">
    <property type="term" value="F:alpha-1,4-mannosyltransferase activity"/>
    <property type="evidence" value="ECO:0007669"/>
    <property type="project" value="InterPro"/>
</dbReference>
<sequence>MTIPILSFRNVLFASIGLRIVLILYSEWHDARSLVKYTDVDYRVFTDAARFVLQPSQDNRAQGPLSQWLGYDIPIGDPYTRHTYRYTPLLALLVTPNIFLHPSFGKYIFAACDIINGLLIYNLLIHHILPTTSNSPTKTSKKKNSTKSTSTTVFMKAKATLYTAVHLLNPMVFSISTRGSSESVLSLFVLLTLHALMNERWTTAAVLLGLSTHWKIYPVIYGVSCICLISSLSPYARRSGKMGWLKALVNPRTIKFAVVSALTFGVLGGFCYAVWGYPFLYETYLYHLHRLDHRHNFSPYFYLTYLTYPSLDPSSDPFPTNSQPSFQNIITTILSSRLTSFLPQLILSLGTGFLSPRPKSQAKPHTHQLAKSHVPFIWFIQTSTFVLFNKVCTSQYFLWYLLLLPLLIPNLHMSRLKVVACIAMWAGVQGLWLSEAYKLEFLGQDVFLSLWFRGLIYVLGNAWVLIAIMESYKA</sequence>
<keyword evidence="7 13" id="KW-0808">Transferase</keyword>
<comment type="subcellular location">
    <subcellularLocation>
        <location evidence="1 13">Endoplasmic reticulum membrane</location>
        <topology evidence="1 13">Multi-pass membrane protein</topology>
    </subcellularLocation>
</comment>
<feature type="transmembrane region" description="Helical" evidence="13">
    <location>
        <begin position="446"/>
        <end position="468"/>
    </location>
</feature>
<evidence type="ECO:0000256" key="13">
    <source>
        <dbReference type="RuleBase" id="RU365064"/>
    </source>
</evidence>
<keyword evidence="15" id="KW-1185">Reference proteome</keyword>
<dbReference type="PANTHER" id="PTHR12886:SF0">
    <property type="entry name" value="GPI MANNOSYLTRANSFERASE 1"/>
    <property type="match status" value="1"/>
</dbReference>
<evidence type="ECO:0000256" key="6">
    <source>
        <dbReference type="ARBA" id="ARBA00022676"/>
    </source>
</evidence>
<evidence type="ECO:0000313" key="14">
    <source>
        <dbReference type="EMBL" id="KAF5358026.1"/>
    </source>
</evidence>
<reference evidence="14 15" key="1">
    <citation type="journal article" date="2020" name="ISME J.">
        <title>Uncovering the hidden diversity of litter-decomposition mechanisms in mushroom-forming fungi.</title>
        <authorList>
            <person name="Floudas D."/>
            <person name="Bentzer J."/>
            <person name="Ahren D."/>
            <person name="Johansson T."/>
            <person name="Persson P."/>
            <person name="Tunlid A."/>
        </authorList>
    </citation>
    <scope>NUCLEOTIDE SEQUENCE [LARGE SCALE GENOMIC DNA]</scope>
    <source>
        <strain evidence="14 15">CBS 146.42</strain>
    </source>
</reference>
<evidence type="ECO:0000256" key="4">
    <source>
        <dbReference type="ARBA" id="ARBA00013797"/>
    </source>
</evidence>
<dbReference type="OrthoDB" id="1741594at2759"/>
<evidence type="ECO:0000256" key="8">
    <source>
        <dbReference type="ARBA" id="ARBA00022692"/>
    </source>
</evidence>
<protein>
    <recommendedName>
        <fullName evidence="4 13">GPI mannosyltransferase 1</fullName>
        <ecNumber evidence="13">2.4.1.-</ecNumber>
    </recommendedName>
    <alternativeName>
        <fullName evidence="13">GPI mannosyltransferase I</fullName>
    </alternativeName>
</protein>
<dbReference type="Proteomes" id="UP000559027">
    <property type="component" value="Unassembled WGS sequence"/>
</dbReference>
<evidence type="ECO:0000256" key="1">
    <source>
        <dbReference type="ARBA" id="ARBA00004477"/>
    </source>
</evidence>
<feature type="transmembrane region" description="Helical" evidence="13">
    <location>
        <begin position="256"/>
        <end position="275"/>
    </location>
</feature>
<evidence type="ECO:0000256" key="9">
    <source>
        <dbReference type="ARBA" id="ARBA00022824"/>
    </source>
</evidence>